<dbReference type="EMBL" id="WJBD01000012">
    <property type="protein sequence ID" value="MBC3888810.1"/>
    <property type="molecule type" value="Genomic_DNA"/>
</dbReference>
<dbReference type="RefSeq" id="WP_148566100.1">
    <property type="nucleotide sequence ID" value="NZ_RXYA01000003.1"/>
</dbReference>
<dbReference type="AlphaFoldDB" id="A0A923I4B8"/>
<sequence length="136" mass="16286">MNRLKEKLVKFMSGRYGVDQLYYVMLVLWAVLMVVNIKVDSLILVAISDVFLVLAIFRSFSKNISRRSGENQKLLKVWNLVRRKVKLFFRRFKEIRVHRFRTCPHCKKTLQLPIKRGKNTVKCPRCQEKFEVHIFL</sequence>
<evidence type="ECO:0008006" key="4">
    <source>
        <dbReference type="Google" id="ProtNLM"/>
    </source>
</evidence>
<comment type="caution">
    <text evidence="2">The sequence shown here is derived from an EMBL/GenBank/DDBJ whole genome shotgun (WGS) entry which is preliminary data.</text>
</comment>
<evidence type="ECO:0000313" key="2">
    <source>
        <dbReference type="EMBL" id="MBC3888810.1"/>
    </source>
</evidence>
<organism evidence="2 3">
    <name type="scientific">Acetobacterium paludosum</name>
    <dbReference type="NCBI Taxonomy" id="52693"/>
    <lineage>
        <taxon>Bacteria</taxon>
        <taxon>Bacillati</taxon>
        <taxon>Bacillota</taxon>
        <taxon>Clostridia</taxon>
        <taxon>Eubacteriales</taxon>
        <taxon>Eubacteriaceae</taxon>
        <taxon>Acetobacterium</taxon>
    </lineage>
</organism>
<evidence type="ECO:0000313" key="3">
    <source>
        <dbReference type="Proteomes" id="UP000616595"/>
    </source>
</evidence>
<protein>
    <recommendedName>
        <fullName evidence="4">Zn-finger containing protein</fullName>
    </recommendedName>
</protein>
<reference evidence="2" key="1">
    <citation type="submission" date="2019-10" db="EMBL/GenBank/DDBJ databases">
        <authorList>
            <person name="Ross D.E."/>
            <person name="Gulliver D."/>
        </authorList>
    </citation>
    <scope>NUCLEOTIDE SEQUENCE</scope>
    <source>
        <strain evidence="2">DER-2019</strain>
    </source>
</reference>
<keyword evidence="1" id="KW-0812">Transmembrane</keyword>
<dbReference type="Gene3D" id="2.20.28.160">
    <property type="match status" value="1"/>
</dbReference>
<keyword evidence="3" id="KW-1185">Reference proteome</keyword>
<keyword evidence="1" id="KW-0472">Membrane</keyword>
<accession>A0A923I4B8</accession>
<feature type="transmembrane region" description="Helical" evidence="1">
    <location>
        <begin position="21"/>
        <end position="37"/>
    </location>
</feature>
<evidence type="ECO:0000256" key="1">
    <source>
        <dbReference type="SAM" id="Phobius"/>
    </source>
</evidence>
<name>A0A923I4B8_9FIRM</name>
<reference evidence="2" key="2">
    <citation type="submission" date="2020-10" db="EMBL/GenBank/DDBJ databases">
        <title>Comparative genomics of the Acetobacterium genus.</title>
        <authorList>
            <person name="Marshall C."/>
            <person name="May H."/>
            <person name="Norman S."/>
        </authorList>
    </citation>
    <scope>NUCLEOTIDE SEQUENCE</scope>
    <source>
        <strain evidence="2">DER-2019</strain>
    </source>
</reference>
<dbReference type="OrthoDB" id="3174166at2"/>
<keyword evidence="1" id="KW-1133">Transmembrane helix</keyword>
<gene>
    <name evidence="2" type="ORF">GH810_10850</name>
</gene>
<dbReference type="Proteomes" id="UP000616595">
    <property type="component" value="Unassembled WGS sequence"/>
</dbReference>
<feature type="transmembrane region" description="Helical" evidence="1">
    <location>
        <begin position="43"/>
        <end position="60"/>
    </location>
</feature>
<proteinExistence type="predicted"/>